<name>A0ABR4E4X8_9PEZI</name>
<evidence type="ECO:0000313" key="3">
    <source>
        <dbReference type="Proteomes" id="UP001600888"/>
    </source>
</evidence>
<keyword evidence="3" id="KW-1185">Reference proteome</keyword>
<feature type="region of interest" description="Disordered" evidence="1">
    <location>
        <begin position="22"/>
        <end position="55"/>
    </location>
</feature>
<organism evidence="2 3">
    <name type="scientific">Diaporthe vaccinii</name>
    <dbReference type="NCBI Taxonomy" id="105482"/>
    <lineage>
        <taxon>Eukaryota</taxon>
        <taxon>Fungi</taxon>
        <taxon>Dikarya</taxon>
        <taxon>Ascomycota</taxon>
        <taxon>Pezizomycotina</taxon>
        <taxon>Sordariomycetes</taxon>
        <taxon>Sordariomycetidae</taxon>
        <taxon>Diaporthales</taxon>
        <taxon>Diaporthaceae</taxon>
        <taxon>Diaporthe</taxon>
        <taxon>Diaporthe eres species complex</taxon>
    </lineage>
</organism>
<evidence type="ECO:0000256" key="1">
    <source>
        <dbReference type="SAM" id="MobiDB-lite"/>
    </source>
</evidence>
<reference evidence="2 3" key="1">
    <citation type="submission" date="2024-03" db="EMBL/GenBank/DDBJ databases">
        <title>A high-quality draft genome sequence of Diaporthe vaccinii, a causative agent of upright dieback and viscid rot disease in cranberry plants.</title>
        <authorList>
            <person name="Sarrasin M."/>
            <person name="Lang B.F."/>
            <person name="Burger G."/>
        </authorList>
    </citation>
    <scope>NUCLEOTIDE SEQUENCE [LARGE SCALE GENOMIC DNA]</scope>
    <source>
        <strain evidence="2 3">IS7</strain>
    </source>
</reference>
<dbReference type="Proteomes" id="UP001600888">
    <property type="component" value="Unassembled WGS sequence"/>
</dbReference>
<protein>
    <submittedName>
        <fullName evidence="2">Uncharacterized protein</fullName>
    </submittedName>
</protein>
<evidence type="ECO:0000313" key="2">
    <source>
        <dbReference type="EMBL" id="KAL2277490.1"/>
    </source>
</evidence>
<dbReference type="EMBL" id="JBAWTH010000099">
    <property type="protein sequence ID" value="KAL2277490.1"/>
    <property type="molecule type" value="Genomic_DNA"/>
</dbReference>
<gene>
    <name evidence="2" type="ORF">FJTKL_15407</name>
</gene>
<sequence>MSVTLVHKKKIETVKPVIPTNNTAPGVVSRIPSSPAHGDHHKPSRQRAVEESLSPSLKSKRKLRYIGEDHECFELDSVVSFREEYGIKLDSNPWKNFKRLLSGYEDLPFIVMQNPTRKHVLDYEEMKRCPTLQWISDVLGEIGLTHEDVVVVDICSLWSDDDLDRMDNESQRTWDAVETSYAMVEDILELLNPSMVLSCQCVTRWGKRQRVDRCWQTTLKPADNGLARTSCSSQKDIMRGATKEIKIGSNSTLCVYGVHPRRLKFNYAMIPELRGAFKDVFVPCMRWFRRDEKTTTAPGAMRVRSLPRVNLVVRTKADRPSVKTAIEVAVNEVGEQTRKLEDQFSVLKL</sequence>
<proteinExistence type="predicted"/>
<comment type="caution">
    <text evidence="2">The sequence shown here is derived from an EMBL/GenBank/DDBJ whole genome shotgun (WGS) entry which is preliminary data.</text>
</comment>
<accession>A0ABR4E4X8</accession>